<organism evidence="2 3">
    <name type="scientific">Pseudomonas maumuensis</name>
    <dbReference type="NCBI Taxonomy" id="2842354"/>
    <lineage>
        <taxon>Bacteria</taxon>
        <taxon>Pseudomonadati</taxon>
        <taxon>Pseudomonadota</taxon>
        <taxon>Gammaproteobacteria</taxon>
        <taxon>Pseudomonadales</taxon>
        <taxon>Pseudomonadaceae</taxon>
        <taxon>Pseudomonas</taxon>
    </lineage>
</organism>
<evidence type="ECO:0000313" key="2">
    <source>
        <dbReference type="EMBL" id="QXH55128.1"/>
    </source>
</evidence>
<proteinExistence type="predicted"/>
<evidence type="ECO:0000259" key="1">
    <source>
        <dbReference type="Pfam" id="PF10592"/>
    </source>
</evidence>
<gene>
    <name evidence="2" type="ORF">KSS90_17480</name>
</gene>
<dbReference type="EMBL" id="CP077077">
    <property type="protein sequence ID" value="QXH55128.1"/>
    <property type="molecule type" value="Genomic_DNA"/>
</dbReference>
<dbReference type="Pfam" id="PF10592">
    <property type="entry name" value="AIPR"/>
    <property type="match status" value="1"/>
</dbReference>
<name>A0ABX8NHV2_9PSED</name>
<dbReference type="InterPro" id="IPR018891">
    <property type="entry name" value="AIPR_C"/>
</dbReference>
<reference evidence="2 3" key="1">
    <citation type="journal article" date="2021" name="Microorganisms">
        <title>The Ever-Expanding Pseudomonas Genus: Description of 43 New Species and Partition of the Pseudomonas putida Group.</title>
        <authorList>
            <person name="Girard L."/>
            <person name="Lood C."/>
            <person name="Hofte M."/>
            <person name="Vandamme P."/>
            <person name="Rokni-Zadeh H."/>
            <person name="van Noort V."/>
            <person name="Lavigne R."/>
            <person name="De Mot R."/>
        </authorList>
    </citation>
    <scope>NUCLEOTIDE SEQUENCE [LARGE SCALE GENOMIC DNA]</scope>
    <source>
        <strain evidence="2 3">COW77</strain>
    </source>
</reference>
<protein>
    <submittedName>
        <fullName evidence="2">AIPR family protein</fullName>
    </submittedName>
</protein>
<evidence type="ECO:0000313" key="3">
    <source>
        <dbReference type="Proteomes" id="UP000824010"/>
    </source>
</evidence>
<dbReference type="Proteomes" id="UP000824010">
    <property type="component" value="Chromosome"/>
</dbReference>
<dbReference type="RefSeq" id="WP_217866592.1">
    <property type="nucleotide sequence ID" value="NZ_CP077077.1"/>
</dbReference>
<feature type="domain" description="Abortive phage infection protein C-terminal" evidence="1">
    <location>
        <begin position="260"/>
        <end position="477"/>
    </location>
</feature>
<keyword evidence="3" id="KW-1185">Reference proteome</keyword>
<accession>A0ABX8NHV2</accession>
<sequence>MHIIIENHIEGLQKDFQFPKKTPESKLFEYFSNYCITSKHYLGRFNPKDITTDEDDASIDGISIIIDGDLITTVDDATNIFAKHKNNLSADIIFTQCKSGEAFKKAEINNFSVGVEDFLSLKPQYPQGKLNAISLKIFNIILKNLKKVKNRLPNFHAYYCTSGNYKAAKEISASFRALKSKVEGTELFHEVHITPMGRAELLKLYATATETNEATLKLIDYFGMPKIAHIPQSYIGIANALDFVRNVISDSEGNLNHRVFDENVRSFLGANNSVNGKIQATLKDATKKDLFSVLNNGITIVAPELTLTPNTKEINLTNYQIINGCQTSNTLFLNKHLLDPSVNLVIKFIESANSDVSDDIIAATNNQTEVQTESFHGLKNKAKLVQKYFDAKNTKNPSDSKIYFERREKEYGSSGFQNTRIFDVRELARAYAAMFLNQPHNSARYVKEIFSSSGEDLFCDTDHESLYYASALALYKYNTLVNGRKNGAHNFIKLRWHVIQVYKWVVHGKTEMPSPSSNAAEAYANKIIASLLSEDRAYMEKFIVCQDIIKEAGKPSADALKRGKFTADLLQKANEYFARKK</sequence>